<feature type="transmembrane region" description="Helical" evidence="1">
    <location>
        <begin position="109"/>
        <end position="130"/>
    </location>
</feature>
<keyword evidence="3" id="KW-0862">Zinc</keyword>
<dbReference type="InterPro" id="IPR041916">
    <property type="entry name" value="Anti_sigma_zinc_sf"/>
</dbReference>
<proteinExistence type="predicted"/>
<evidence type="ECO:0000256" key="1">
    <source>
        <dbReference type="SAM" id="Phobius"/>
    </source>
</evidence>
<protein>
    <submittedName>
        <fullName evidence="3">Putative zinc-finger</fullName>
    </submittedName>
</protein>
<dbReference type="Proteomes" id="UP000199424">
    <property type="component" value="Unassembled WGS sequence"/>
</dbReference>
<organism evidence="3 4">
    <name type="scientific">Pseudidiomarina maritima</name>
    <dbReference type="NCBI Taxonomy" id="519453"/>
    <lineage>
        <taxon>Bacteria</taxon>
        <taxon>Pseudomonadati</taxon>
        <taxon>Pseudomonadota</taxon>
        <taxon>Gammaproteobacteria</taxon>
        <taxon>Alteromonadales</taxon>
        <taxon>Idiomarinaceae</taxon>
        <taxon>Pseudidiomarina</taxon>
    </lineage>
</organism>
<keyword evidence="3" id="KW-0479">Metal-binding</keyword>
<dbReference type="GO" id="GO:0008270">
    <property type="term" value="F:zinc ion binding"/>
    <property type="evidence" value="ECO:0007669"/>
    <property type="project" value="UniProtKB-KW"/>
</dbReference>
<evidence type="ECO:0000313" key="3">
    <source>
        <dbReference type="EMBL" id="SFR39833.1"/>
    </source>
</evidence>
<keyword evidence="1" id="KW-0472">Membrane</keyword>
<keyword evidence="4" id="KW-1185">Reference proteome</keyword>
<sequence>MSSLTCEQAAALISGFMDNELTQQQQQQLHLHLATCTTCRAELATLQDLREQLRQAVPKSYDSQLMTAFAADKPSRWAFTAGWTLILITIVPLLIYALFSFWTDNSVPMLVKVVSSGLGVGFLLLLGAVARQRWVAAKNDRYKKVQL</sequence>
<keyword evidence="1" id="KW-1133">Transmembrane helix</keyword>
<gene>
    <name evidence="3" type="ORF">SAMN04488070_0468</name>
</gene>
<dbReference type="Pfam" id="PF13490">
    <property type="entry name" value="zf-HC2"/>
    <property type="match status" value="1"/>
</dbReference>
<dbReference type="RefSeq" id="WP_092854879.1">
    <property type="nucleotide sequence ID" value="NZ_FOYU01000001.1"/>
</dbReference>
<dbReference type="EMBL" id="FOYU01000001">
    <property type="protein sequence ID" value="SFR39833.1"/>
    <property type="molecule type" value="Genomic_DNA"/>
</dbReference>
<dbReference type="AlphaFoldDB" id="A0A1I6GCA3"/>
<dbReference type="Gene3D" id="1.10.10.1320">
    <property type="entry name" value="Anti-sigma factor, zinc-finger domain"/>
    <property type="match status" value="1"/>
</dbReference>
<evidence type="ECO:0000313" key="4">
    <source>
        <dbReference type="Proteomes" id="UP000199424"/>
    </source>
</evidence>
<keyword evidence="1" id="KW-0812">Transmembrane</keyword>
<name>A0A1I6GCA3_9GAMM</name>
<reference evidence="4" key="1">
    <citation type="submission" date="2016-10" db="EMBL/GenBank/DDBJ databases">
        <authorList>
            <person name="Varghese N."/>
            <person name="Submissions S."/>
        </authorList>
    </citation>
    <scope>NUCLEOTIDE SEQUENCE [LARGE SCALE GENOMIC DNA]</scope>
    <source>
        <strain evidence="4">CGMCC 1.7285</strain>
    </source>
</reference>
<accession>A0A1I6GCA3</accession>
<feature type="domain" description="Putative zinc-finger" evidence="2">
    <location>
        <begin position="6"/>
        <end position="40"/>
    </location>
</feature>
<evidence type="ECO:0000259" key="2">
    <source>
        <dbReference type="Pfam" id="PF13490"/>
    </source>
</evidence>
<dbReference type="InterPro" id="IPR027383">
    <property type="entry name" value="Znf_put"/>
</dbReference>
<feature type="transmembrane region" description="Helical" evidence="1">
    <location>
        <begin position="83"/>
        <end position="103"/>
    </location>
</feature>
<keyword evidence="3" id="KW-0863">Zinc-finger</keyword>